<keyword evidence="5" id="KW-0804">Transcription</keyword>
<dbReference type="InterPro" id="IPR036390">
    <property type="entry name" value="WH_DNA-bd_sf"/>
</dbReference>
<evidence type="ECO:0000256" key="2">
    <source>
        <dbReference type="ARBA" id="ARBA00023015"/>
    </source>
</evidence>
<comment type="similarity">
    <text evidence="1">Belongs to the LysR transcriptional regulatory family.</text>
</comment>
<dbReference type="EMBL" id="QHHQ01000001">
    <property type="protein sequence ID" value="RAI03962.1"/>
    <property type="molecule type" value="Genomic_DNA"/>
</dbReference>
<dbReference type="SUPFAM" id="SSF46785">
    <property type="entry name" value="Winged helix' DNA-binding domain"/>
    <property type="match status" value="1"/>
</dbReference>
<dbReference type="PANTHER" id="PTHR30346">
    <property type="entry name" value="TRANSCRIPTIONAL DUAL REGULATOR HCAR-RELATED"/>
    <property type="match status" value="1"/>
</dbReference>
<dbReference type="InterPro" id="IPR005119">
    <property type="entry name" value="LysR_subst-bd"/>
</dbReference>
<evidence type="ECO:0000313" key="8">
    <source>
        <dbReference type="EMBL" id="RAI03962.1"/>
    </source>
</evidence>
<feature type="region of interest" description="Disordered" evidence="6">
    <location>
        <begin position="302"/>
        <end position="339"/>
    </location>
</feature>
<dbReference type="PROSITE" id="PS50931">
    <property type="entry name" value="HTH_LYSR"/>
    <property type="match status" value="1"/>
</dbReference>
<dbReference type="GO" id="GO:0032993">
    <property type="term" value="C:protein-DNA complex"/>
    <property type="evidence" value="ECO:0007669"/>
    <property type="project" value="TreeGrafter"/>
</dbReference>
<dbReference type="GO" id="GO:0003677">
    <property type="term" value="F:DNA binding"/>
    <property type="evidence" value="ECO:0007669"/>
    <property type="project" value="UniProtKB-KW"/>
</dbReference>
<evidence type="ECO:0000256" key="4">
    <source>
        <dbReference type="ARBA" id="ARBA00023159"/>
    </source>
</evidence>
<dbReference type="RefSeq" id="WP_111343064.1">
    <property type="nucleotide sequence ID" value="NZ_JAIWKD010000001.1"/>
</dbReference>
<organism evidence="8 9">
    <name type="scientific">Acuticoccus sediminis</name>
    <dbReference type="NCBI Taxonomy" id="2184697"/>
    <lineage>
        <taxon>Bacteria</taxon>
        <taxon>Pseudomonadati</taxon>
        <taxon>Pseudomonadota</taxon>
        <taxon>Alphaproteobacteria</taxon>
        <taxon>Hyphomicrobiales</taxon>
        <taxon>Amorphaceae</taxon>
        <taxon>Acuticoccus</taxon>
    </lineage>
</organism>
<dbReference type="PRINTS" id="PR00039">
    <property type="entry name" value="HTHLYSR"/>
</dbReference>
<gene>
    <name evidence="8" type="ORF">DLJ53_05705</name>
</gene>
<dbReference type="InterPro" id="IPR000847">
    <property type="entry name" value="LysR_HTH_N"/>
</dbReference>
<proteinExistence type="inferred from homology"/>
<evidence type="ECO:0000256" key="5">
    <source>
        <dbReference type="ARBA" id="ARBA00023163"/>
    </source>
</evidence>
<dbReference type="OrthoDB" id="9775392at2"/>
<dbReference type="InterPro" id="IPR036388">
    <property type="entry name" value="WH-like_DNA-bd_sf"/>
</dbReference>
<dbReference type="GO" id="GO:0003700">
    <property type="term" value="F:DNA-binding transcription factor activity"/>
    <property type="evidence" value="ECO:0007669"/>
    <property type="project" value="InterPro"/>
</dbReference>
<dbReference type="CDD" id="cd08411">
    <property type="entry name" value="PBP2_OxyR"/>
    <property type="match status" value="1"/>
</dbReference>
<dbReference type="PANTHER" id="PTHR30346:SF26">
    <property type="entry name" value="HYDROGEN PEROXIDE-INDUCIBLE GENES ACTIVATOR"/>
    <property type="match status" value="1"/>
</dbReference>
<evidence type="ECO:0000259" key="7">
    <source>
        <dbReference type="PROSITE" id="PS50931"/>
    </source>
</evidence>
<keyword evidence="2" id="KW-0805">Transcription regulation</keyword>
<keyword evidence="4" id="KW-0010">Activator</keyword>
<name>A0A8B2P4B4_9HYPH</name>
<evidence type="ECO:0000256" key="1">
    <source>
        <dbReference type="ARBA" id="ARBA00009437"/>
    </source>
</evidence>
<dbReference type="Gene3D" id="3.40.190.10">
    <property type="entry name" value="Periplasmic binding protein-like II"/>
    <property type="match status" value="2"/>
</dbReference>
<dbReference type="FunFam" id="1.10.10.10:FF:000001">
    <property type="entry name" value="LysR family transcriptional regulator"/>
    <property type="match status" value="1"/>
</dbReference>
<keyword evidence="3" id="KW-0238">DNA-binding</keyword>
<protein>
    <submittedName>
        <fullName evidence="8">LysR family transcriptional regulator</fullName>
    </submittedName>
</protein>
<feature type="compositionally biased region" description="Low complexity" evidence="6">
    <location>
        <begin position="328"/>
        <end position="339"/>
    </location>
</feature>
<evidence type="ECO:0000313" key="9">
    <source>
        <dbReference type="Proteomes" id="UP000249590"/>
    </source>
</evidence>
<comment type="caution">
    <text evidence="8">The sequence shown here is derived from an EMBL/GenBank/DDBJ whole genome shotgun (WGS) entry which is preliminary data.</text>
</comment>
<dbReference type="Gene3D" id="1.10.10.10">
    <property type="entry name" value="Winged helix-like DNA-binding domain superfamily/Winged helix DNA-binding domain"/>
    <property type="match status" value="1"/>
</dbReference>
<keyword evidence="9" id="KW-1185">Reference proteome</keyword>
<evidence type="ECO:0000256" key="6">
    <source>
        <dbReference type="SAM" id="MobiDB-lite"/>
    </source>
</evidence>
<dbReference type="Pfam" id="PF00126">
    <property type="entry name" value="HTH_1"/>
    <property type="match status" value="1"/>
</dbReference>
<dbReference type="AlphaFoldDB" id="A0A8B2P4B4"/>
<evidence type="ECO:0000256" key="3">
    <source>
        <dbReference type="ARBA" id="ARBA00023125"/>
    </source>
</evidence>
<dbReference type="Pfam" id="PF03466">
    <property type="entry name" value="LysR_substrate"/>
    <property type="match status" value="1"/>
</dbReference>
<dbReference type="Proteomes" id="UP000249590">
    <property type="component" value="Unassembled WGS sequence"/>
</dbReference>
<reference evidence="8 9" key="1">
    <citation type="submission" date="2018-05" db="EMBL/GenBank/DDBJ databases">
        <title>Acuticoccus sediminis sp. nov., isolated from deep-sea sediment of Indian Ocean.</title>
        <authorList>
            <person name="Liu X."/>
            <person name="Lai Q."/>
            <person name="Du Y."/>
            <person name="Sun F."/>
            <person name="Zhang X."/>
            <person name="Wang S."/>
            <person name="Shao Z."/>
        </authorList>
    </citation>
    <scope>NUCLEOTIDE SEQUENCE [LARGE SCALE GENOMIC DNA]</scope>
    <source>
        <strain evidence="8 9">PTG4-2</strain>
    </source>
</reference>
<dbReference type="SUPFAM" id="SSF53850">
    <property type="entry name" value="Periplasmic binding protein-like II"/>
    <property type="match status" value="1"/>
</dbReference>
<sequence>MTTLRQLRFLVALSETLNFSRAAEVCHVTQSTLSTGLKDLEHALGAQLAERSRHSVVLTPVGLEVARRARSVLADVADIEDFARSAGAFGAGSVRFGAIPTVGPFIMPRALPLIRSAFPALRLYLREELTASLVDGLVAGRLDVAIIALPHDLPAEIAVEPLFRDGYQLTVPRGHPLANRDSVDGHDLEGRDLLLLERGHCLQRHALSSFPDLALTRDETFAATSLPTLVAMVEQGLGLTLLPNVAVAAGVAKGHDVALTDLAGAQPREVVLAYRTTSAQIPLFHELGRLITRAHTLLTMEGESLVPPRRTRRAEEAAPPGRDGQDEATAPPARARTAP</sequence>
<accession>A0A8B2P4B4</accession>
<feature type="domain" description="HTH lysR-type" evidence="7">
    <location>
        <begin position="1"/>
        <end position="59"/>
    </location>
</feature>